<dbReference type="AlphaFoldDB" id="A0A975G2Z3"/>
<dbReference type="Pfam" id="PF06412">
    <property type="entry name" value="TraD"/>
    <property type="match status" value="1"/>
</dbReference>
<keyword evidence="2" id="KW-1185">Reference proteome</keyword>
<dbReference type="Proteomes" id="UP000676409">
    <property type="component" value="Chromosome"/>
</dbReference>
<sequence>MQRRERTHHLIELGGLVQKAGLVELTGDDRAVLFGAFLSLATMLQAGDRSDTLTLWRRAGKRVFESERAKS</sequence>
<name>A0A975G2Z3_9CAUL</name>
<protein>
    <submittedName>
        <fullName evidence="1">Conjugal transfer protein TraD</fullName>
    </submittedName>
</protein>
<dbReference type="RefSeq" id="WP_211939599.1">
    <property type="nucleotide sequence ID" value="NZ_CP073078.1"/>
</dbReference>
<evidence type="ECO:0000313" key="1">
    <source>
        <dbReference type="EMBL" id="QUD89547.1"/>
    </source>
</evidence>
<organism evidence="1 2">
    <name type="scientific">Phenylobacterium montanum</name>
    <dbReference type="NCBI Taxonomy" id="2823693"/>
    <lineage>
        <taxon>Bacteria</taxon>
        <taxon>Pseudomonadati</taxon>
        <taxon>Pseudomonadota</taxon>
        <taxon>Alphaproteobacteria</taxon>
        <taxon>Caulobacterales</taxon>
        <taxon>Caulobacteraceae</taxon>
        <taxon>Phenylobacterium</taxon>
    </lineage>
</organism>
<proteinExistence type="predicted"/>
<dbReference type="InterPro" id="IPR009444">
    <property type="entry name" value="Conjugal_tfr_TraD_a-type"/>
</dbReference>
<gene>
    <name evidence="1" type="ORF">KCG34_06605</name>
</gene>
<dbReference type="EMBL" id="CP073078">
    <property type="protein sequence ID" value="QUD89547.1"/>
    <property type="molecule type" value="Genomic_DNA"/>
</dbReference>
<accession>A0A975G2Z3</accession>
<dbReference type="KEGG" id="caul:KCG34_06605"/>
<evidence type="ECO:0000313" key="2">
    <source>
        <dbReference type="Proteomes" id="UP000676409"/>
    </source>
</evidence>
<reference evidence="1" key="1">
    <citation type="submission" date="2021-04" db="EMBL/GenBank/DDBJ databases">
        <title>The complete genome sequence of Caulobacter sp. S6.</title>
        <authorList>
            <person name="Tang Y."/>
            <person name="Ouyang W."/>
            <person name="Liu Q."/>
            <person name="Huang B."/>
            <person name="Guo Z."/>
            <person name="Lei P."/>
        </authorList>
    </citation>
    <scope>NUCLEOTIDE SEQUENCE</scope>
    <source>
        <strain evidence="1">S6</strain>
    </source>
</reference>